<keyword evidence="16" id="KW-1185">Reference proteome</keyword>
<dbReference type="Pfam" id="PF07715">
    <property type="entry name" value="Plug"/>
    <property type="match status" value="1"/>
</dbReference>
<keyword evidence="3 11" id="KW-1134">Transmembrane beta strand</keyword>
<accession>A0ABX1GBY3</accession>
<evidence type="ECO:0000256" key="5">
    <source>
        <dbReference type="ARBA" id="ARBA00022692"/>
    </source>
</evidence>
<dbReference type="InterPro" id="IPR000531">
    <property type="entry name" value="Beta-barrel_TonB"/>
</dbReference>
<keyword evidence="7" id="KW-0406">Ion transport</keyword>
<dbReference type="SUPFAM" id="SSF56935">
    <property type="entry name" value="Porins"/>
    <property type="match status" value="1"/>
</dbReference>
<sequence length="772" mass="84474">MRGGYKGVGVVGVTAGMVLAGGVMAAPVIEEVMVTAQKRSQSINDVPISISAFSGSKLDDLGVVDTRDLGNFIPGFTYSDSGYATPIYTLRGVGFNDATYNASSTVGLYVDEVNLPYAVMSKGASLDLERVEVLKGPQGILYGRNTTGGLINYIANKPGEAFEAEISGGYGRFDTRELEGFVSAPLSDTVGVRVAMRGIYTGEGYQYSLTRPDDRLGKKDKLSYRLGMDWLPEDTFSLRVVYEGWRDKSEPQAAQPIGVIAQNASAGEAALSPRIRNHPLVPVDSDDNRVADWSPEYDWQLNQGFDQISFRSRWDFSDSVALVSILSYGEVYDDGTLLPQSGYSELNAEQELNAEITTIALESRLDGFIDDAQDWMLGINISQDTGFESHKLFVDTNSAIYPITGETALGNRIDTFGDFVADQYALFGNYNWQFTPAWQLSVGARYTQDIRDFEGCSKEPDDSEGAGLTPVFSVLAVSRGGEPISQGECVTVDDNGDNSPYRGTLDESNVSARVVLNWTPVDDTLVYASVSRGFKSGGFPVLSSSAKKQYEPVRQEELLAYEIGTKNSLWEKRIQLNGAIYYYDYSDKQLLTRLLDPVFGPLPVLKNAPSSEVYGAEIEFSVAPTEGLLLAVNGSYILTEILEFESTGFDGEPTDFAGNPFNFSPEKEVTVLADYSFPITDGLTMAVSVDYSYSSETNSTLDQDPLFKHDDYGLWNARLRLEEFSGKWDVSVYGRNVTNEFSTVSIIQAGDGAARYAGAPRQYGVSARYAFD</sequence>
<evidence type="ECO:0000256" key="6">
    <source>
        <dbReference type="ARBA" id="ARBA00023004"/>
    </source>
</evidence>
<keyword evidence="9 11" id="KW-0472">Membrane</keyword>
<keyword evidence="10 11" id="KW-0998">Cell outer membrane</keyword>
<dbReference type="PANTHER" id="PTHR32552:SF81">
    <property type="entry name" value="TONB-DEPENDENT OUTER MEMBRANE RECEPTOR"/>
    <property type="match status" value="1"/>
</dbReference>
<evidence type="ECO:0000256" key="8">
    <source>
        <dbReference type="ARBA" id="ARBA00023077"/>
    </source>
</evidence>
<name>A0ABX1GBY3_9GAMM</name>
<comment type="caution">
    <text evidence="15">The sequence shown here is derived from an EMBL/GenBank/DDBJ whole genome shotgun (WGS) entry which is preliminary data.</text>
</comment>
<evidence type="ECO:0000313" key="15">
    <source>
        <dbReference type="EMBL" id="NKI16012.1"/>
    </source>
</evidence>
<dbReference type="InterPro" id="IPR012910">
    <property type="entry name" value="Plug_dom"/>
</dbReference>
<dbReference type="InterPro" id="IPR036942">
    <property type="entry name" value="Beta-barrel_TonB_sf"/>
</dbReference>
<keyword evidence="15" id="KW-0675">Receptor</keyword>
<reference evidence="15 16" key="1">
    <citation type="submission" date="2020-04" db="EMBL/GenBank/DDBJ databases">
        <authorList>
            <person name="Yoon J."/>
        </authorList>
    </citation>
    <scope>NUCLEOTIDE SEQUENCE [LARGE SCALE GENOMIC DNA]</scope>
    <source>
        <strain evidence="15 16">KMU-166</strain>
    </source>
</reference>
<keyword evidence="8 12" id="KW-0798">TonB box</keyword>
<evidence type="ECO:0000256" key="1">
    <source>
        <dbReference type="ARBA" id="ARBA00004571"/>
    </source>
</evidence>
<feature type="domain" description="TonB-dependent receptor-like beta-barrel" evidence="13">
    <location>
        <begin position="292"/>
        <end position="737"/>
    </location>
</feature>
<dbReference type="EMBL" id="JAAWWK010000001">
    <property type="protein sequence ID" value="NKI16012.1"/>
    <property type="molecule type" value="Genomic_DNA"/>
</dbReference>
<comment type="subcellular location">
    <subcellularLocation>
        <location evidence="1 11">Cell outer membrane</location>
        <topology evidence="1 11">Multi-pass membrane protein</topology>
    </subcellularLocation>
</comment>
<evidence type="ECO:0000256" key="12">
    <source>
        <dbReference type="RuleBase" id="RU003357"/>
    </source>
</evidence>
<dbReference type="PANTHER" id="PTHR32552">
    <property type="entry name" value="FERRICHROME IRON RECEPTOR-RELATED"/>
    <property type="match status" value="1"/>
</dbReference>
<feature type="domain" description="TonB-dependent receptor plug" evidence="14">
    <location>
        <begin position="43"/>
        <end position="149"/>
    </location>
</feature>
<evidence type="ECO:0000256" key="9">
    <source>
        <dbReference type="ARBA" id="ARBA00023136"/>
    </source>
</evidence>
<gene>
    <name evidence="15" type="ORF">HCU74_01140</name>
</gene>
<evidence type="ECO:0000256" key="2">
    <source>
        <dbReference type="ARBA" id="ARBA00022448"/>
    </source>
</evidence>
<protein>
    <submittedName>
        <fullName evidence="15">TonB-dependent receptor</fullName>
    </submittedName>
</protein>
<dbReference type="PROSITE" id="PS52016">
    <property type="entry name" value="TONB_DEPENDENT_REC_3"/>
    <property type="match status" value="1"/>
</dbReference>
<keyword evidence="4" id="KW-0410">Iron transport</keyword>
<dbReference type="RefSeq" id="WP_168448558.1">
    <property type="nucleotide sequence ID" value="NZ_JAAWWK010000001.1"/>
</dbReference>
<proteinExistence type="inferred from homology"/>
<evidence type="ECO:0000256" key="11">
    <source>
        <dbReference type="PROSITE-ProRule" id="PRU01360"/>
    </source>
</evidence>
<dbReference type="Proteomes" id="UP000765845">
    <property type="component" value="Unassembled WGS sequence"/>
</dbReference>
<dbReference type="Pfam" id="PF00593">
    <property type="entry name" value="TonB_dep_Rec_b-barrel"/>
    <property type="match status" value="1"/>
</dbReference>
<evidence type="ECO:0000313" key="16">
    <source>
        <dbReference type="Proteomes" id="UP000765845"/>
    </source>
</evidence>
<evidence type="ECO:0000256" key="7">
    <source>
        <dbReference type="ARBA" id="ARBA00023065"/>
    </source>
</evidence>
<keyword evidence="5 11" id="KW-0812">Transmembrane</keyword>
<keyword evidence="6" id="KW-0408">Iron</keyword>
<comment type="similarity">
    <text evidence="11 12">Belongs to the TonB-dependent receptor family.</text>
</comment>
<keyword evidence="2 11" id="KW-0813">Transport</keyword>
<organism evidence="15 16">
    <name type="scientific">Spongiibacter thalassae</name>
    <dbReference type="NCBI Taxonomy" id="2721624"/>
    <lineage>
        <taxon>Bacteria</taxon>
        <taxon>Pseudomonadati</taxon>
        <taxon>Pseudomonadota</taxon>
        <taxon>Gammaproteobacteria</taxon>
        <taxon>Cellvibrionales</taxon>
        <taxon>Spongiibacteraceae</taxon>
        <taxon>Spongiibacter</taxon>
    </lineage>
</organism>
<evidence type="ECO:0000256" key="10">
    <source>
        <dbReference type="ARBA" id="ARBA00023237"/>
    </source>
</evidence>
<dbReference type="InterPro" id="IPR039426">
    <property type="entry name" value="TonB-dep_rcpt-like"/>
</dbReference>
<evidence type="ECO:0000256" key="3">
    <source>
        <dbReference type="ARBA" id="ARBA00022452"/>
    </source>
</evidence>
<dbReference type="Gene3D" id="2.40.170.20">
    <property type="entry name" value="TonB-dependent receptor, beta-barrel domain"/>
    <property type="match status" value="1"/>
</dbReference>
<evidence type="ECO:0000256" key="4">
    <source>
        <dbReference type="ARBA" id="ARBA00022496"/>
    </source>
</evidence>
<evidence type="ECO:0000259" key="13">
    <source>
        <dbReference type="Pfam" id="PF00593"/>
    </source>
</evidence>
<evidence type="ECO:0000259" key="14">
    <source>
        <dbReference type="Pfam" id="PF07715"/>
    </source>
</evidence>